<name>A0A0E3JND3_CLOSL</name>
<evidence type="ECO:0000259" key="4">
    <source>
        <dbReference type="Pfam" id="PF01258"/>
    </source>
</evidence>
<gene>
    <name evidence="6" type="ORF">CSCA_1979</name>
</gene>
<dbReference type="GO" id="GO:0008270">
    <property type="term" value="F:zinc ion binding"/>
    <property type="evidence" value="ECO:0007669"/>
    <property type="project" value="UniProtKB-KW"/>
</dbReference>
<feature type="domain" description="Formylmethanofuran dehydrogenase subunit E" evidence="5">
    <location>
        <begin position="15"/>
        <end position="119"/>
    </location>
</feature>
<organism evidence="6 7">
    <name type="scientific">Clostridium scatologenes</name>
    <dbReference type="NCBI Taxonomy" id="1548"/>
    <lineage>
        <taxon>Bacteria</taxon>
        <taxon>Bacillati</taxon>
        <taxon>Bacillota</taxon>
        <taxon>Clostridia</taxon>
        <taxon>Eubacteriales</taxon>
        <taxon>Clostridiaceae</taxon>
        <taxon>Clostridium</taxon>
    </lineage>
</organism>
<dbReference type="InterPro" id="IPR003814">
    <property type="entry name" value="FmdEsu_dom"/>
</dbReference>
<dbReference type="SUPFAM" id="SSF143555">
    <property type="entry name" value="FwdE-like"/>
    <property type="match status" value="1"/>
</dbReference>
<dbReference type="InterPro" id="IPR000962">
    <property type="entry name" value="Znf_DskA_TraR"/>
</dbReference>
<dbReference type="STRING" id="1548.CSCA_1979"/>
<protein>
    <submittedName>
        <fullName evidence="6">Formylmethanofuran dehydrogenase subunit E region</fullName>
    </submittedName>
</protein>
<evidence type="ECO:0000256" key="2">
    <source>
        <dbReference type="ARBA" id="ARBA00022771"/>
    </source>
</evidence>
<dbReference type="PANTHER" id="PTHR39418:SF1">
    <property type="entry name" value="DEHYDROGENASE"/>
    <property type="match status" value="1"/>
</dbReference>
<dbReference type="Pfam" id="PF02663">
    <property type="entry name" value="FmdE"/>
    <property type="match status" value="1"/>
</dbReference>
<accession>A0A0E3JND3</accession>
<dbReference type="AlphaFoldDB" id="A0A0E3JND3"/>
<dbReference type="RefSeq" id="WP_029160414.1">
    <property type="nucleotide sequence ID" value="NZ_CP009933.1"/>
</dbReference>
<evidence type="ECO:0000313" key="6">
    <source>
        <dbReference type="EMBL" id="AKA69104.1"/>
    </source>
</evidence>
<keyword evidence="1" id="KW-0479">Metal-binding</keyword>
<dbReference type="HOGENOM" id="CLU_087508_0_0_9"/>
<dbReference type="KEGG" id="csq:CSCA_1979"/>
<feature type="domain" description="Zinc finger DksA/TraR C4-type" evidence="4">
    <location>
        <begin position="149"/>
        <end position="179"/>
    </location>
</feature>
<reference evidence="6 7" key="1">
    <citation type="journal article" date="2015" name="J. Biotechnol.">
        <title>Complete genome sequence of a malodorant-producing acetogen, Clostridium scatologenes ATCC 25775(T).</title>
        <authorList>
            <person name="Zhu Z."/>
            <person name="Guo T."/>
            <person name="Zheng H."/>
            <person name="Song T."/>
            <person name="Ouyang P."/>
            <person name="Xie J."/>
        </authorList>
    </citation>
    <scope>NUCLEOTIDE SEQUENCE [LARGE SCALE GENOMIC DNA]</scope>
    <source>
        <strain evidence="6 7">ATCC 25775</strain>
    </source>
</reference>
<evidence type="ECO:0000259" key="5">
    <source>
        <dbReference type="Pfam" id="PF02663"/>
    </source>
</evidence>
<evidence type="ECO:0000313" key="7">
    <source>
        <dbReference type="Proteomes" id="UP000033115"/>
    </source>
</evidence>
<keyword evidence="7" id="KW-1185">Reference proteome</keyword>
<dbReference type="PANTHER" id="PTHR39418">
    <property type="entry name" value="DEHYDROGENASE-RELATED"/>
    <property type="match status" value="1"/>
</dbReference>
<dbReference type="Pfam" id="PF01258">
    <property type="entry name" value="zf-dskA_traR"/>
    <property type="match status" value="1"/>
</dbReference>
<proteinExistence type="predicted"/>
<dbReference type="InterPro" id="IPR053194">
    <property type="entry name" value="tRNA_methyltr_O"/>
</dbReference>
<keyword evidence="3" id="KW-0862">Zinc</keyword>
<dbReference type="Gene3D" id="3.30.1330.130">
    <property type="match status" value="1"/>
</dbReference>
<evidence type="ECO:0000256" key="1">
    <source>
        <dbReference type="ARBA" id="ARBA00022723"/>
    </source>
</evidence>
<evidence type="ECO:0000256" key="3">
    <source>
        <dbReference type="ARBA" id="ARBA00022833"/>
    </source>
</evidence>
<dbReference type="EMBL" id="CP009933">
    <property type="protein sequence ID" value="AKA69104.1"/>
    <property type="molecule type" value="Genomic_DNA"/>
</dbReference>
<sequence>MDNHFEEDLKKAREFHGHLCSGIILGVRIARAGLNYLGIEEPAKNKDFIVFIETDRCLTDAVQAVTGCSLGKRRLKWIDYGKMGASFIDMNTQKGIRIVVNAQNNPSKGEDALSFWKQFTDEELFKFEPVSVNIRKEDLPGKPTKSVKCENCHEKVMDGRDIIKNGMVLCKSCANGAYYEIEN</sequence>
<keyword evidence="2" id="KW-0863">Zinc-finger</keyword>
<dbReference type="Proteomes" id="UP000033115">
    <property type="component" value="Chromosome"/>
</dbReference>